<evidence type="ECO:0000313" key="2">
    <source>
        <dbReference type="EMBL" id="MEO1767404.1"/>
    </source>
</evidence>
<dbReference type="InterPro" id="IPR052517">
    <property type="entry name" value="GlcG_carb_metab_protein"/>
</dbReference>
<accession>A0ABV0EFQ8</accession>
<dbReference type="PANTHER" id="PTHR34309">
    <property type="entry name" value="SLR1406 PROTEIN"/>
    <property type="match status" value="1"/>
</dbReference>
<organism evidence="2 3">
    <name type="scientific">Thiobacter aerophilum</name>
    <dbReference type="NCBI Taxonomy" id="3121275"/>
    <lineage>
        <taxon>Bacteria</taxon>
        <taxon>Pseudomonadati</taxon>
        <taxon>Pseudomonadota</taxon>
        <taxon>Betaproteobacteria</taxon>
        <taxon>Burkholderiales</taxon>
        <taxon>Thiobacteraceae</taxon>
        <taxon>Thiobacter</taxon>
    </lineage>
</organism>
<gene>
    <name evidence="2" type="ORF">V6E02_09280</name>
</gene>
<comment type="caution">
    <text evidence="2">The sequence shown here is derived from an EMBL/GenBank/DDBJ whole genome shotgun (WGS) entry which is preliminary data.</text>
</comment>
<dbReference type="SUPFAM" id="SSF143744">
    <property type="entry name" value="GlcG-like"/>
    <property type="match status" value="1"/>
</dbReference>
<dbReference type="RefSeq" id="WP_347308515.1">
    <property type="nucleotide sequence ID" value="NZ_JBAJEX010000007.1"/>
</dbReference>
<keyword evidence="1" id="KW-0732">Signal</keyword>
<proteinExistence type="predicted"/>
<dbReference type="Pfam" id="PF03928">
    <property type="entry name" value="HbpS-like"/>
    <property type="match status" value="1"/>
</dbReference>
<dbReference type="InterPro" id="IPR038084">
    <property type="entry name" value="PduO/GlcC-like_sf"/>
</dbReference>
<evidence type="ECO:0000256" key="1">
    <source>
        <dbReference type="SAM" id="SignalP"/>
    </source>
</evidence>
<dbReference type="Gene3D" id="3.30.450.150">
    <property type="entry name" value="Haem-degrading domain"/>
    <property type="match status" value="1"/>
</dbReference>
<dbReference type="EMBL" id="JBAJEX010000007">
    <property type="protein sequence ID" value="MEO1767404.1"/>
    <property type="molecule type" value="Genomic_DNA"/>
</dbReference>
<name>A0ABV0EFQ8_9BURK</name>
<evidence type="ECO:0000313" key="3">
    <source>
        <dbReference type="Proteomes" id="UP001482231"/>
    </source>
</evidence>
<keyword evidence="3" id="KW-1185">Reference proteome</keyword>
<feature type="signal peptide" evidence="1">
    <location>
        <begin position="1"/>
        <end position="23"/>
    </location>
</feature>
<protein>
    <submittedName>
        <fullName evidence="2">Heme-binding protein</fullName>
    </submittedName>
</protein>
<feature type="chain" id="PRO_5045177613" evidence="1">
    <location>
        <begin position="24"/>
        <end position="166"/>
    </location>
</feature>
<dbReference type="InterPro" id="IPR005624">
    <property type="entry name" value="PduO/GlcC-like"/>
</dbReference>
<dbReference type="Proteomes" id="UP001482231">
    <property type="component" value="Unassembled WGS sequence"/>
</dbReference>
<sequence length="166" mass="17567">MPLPRSPLLIACLALCAATSALASERYSVPRMSMELARDLAQQAVDACRSRGYNVSAVVVDRDGNLQVVLRDSRASRFTVELARRKANAVTLAGVSGSEFRRARQDIRPEINSVSELLMLEGAVPIRAGGVLLGALGVSGAPGGDKDEICAADAVTALQDRLEFAD</sequence>
<dbReference type="PANTHER" id="PTHR34309:SF10">
    <property type="entry name" value="SLR1406 PROTEIN"/>
    <property type="match status" value="1"/>
</dbReference>
<reference evidence="2 3" key="1">
    <citation type="submission" date="2024-02" db="EMBL/GenBank/DDBJ databases">
        <title>New thermophilic sulfur-oxidizing bacteria from a hot springs of the Uzon caldera (Kamchatka, Russia).</title>
        <authorList>
            <person name="Dukat A.M."/>
            <person name="Elcheninov A.G."/>
            <person name="Frolov E.N."/>
        </authorList>
    </citation>
    <scope>NUCLEOTIDE SEQUENCE [LARGE SCALE GENOMIC DNA]</scope>
    <source>
        <strain evidence="2 3">AK1</strain>
    </source>
</reference>